<dbReference type="InterPro" id="IPR045497">
    <property type="entry name" value="DUF6438"/>
</dbReference>
<comment type="caution">
    <text evidence="3">The sequence shown here is derived from an EMBL/GenBank/DDBJ whole genome shotgun (WGS) entry which is preliminary data.</text>
</comment>
<feature type="signal peptide" evidence="1">
    <location>
        <begin position="1"/>
        <end position="22"/>
    </location>
</feature>
<keyword evidence="4" id="KW-1185">Reference proteome</keyword>
<dbReference type="AlphaFoldDB" id="A0A5C6RKY1"/>
<gene>
    <name evidence="3" type="ORF">FRY97_10890</name>
</gene>
<evidence type="ECO:0000259" key="2">
    <source>
        <dbReference type="Pfam" id="PF20033"/>
    </source>
</evidence>
<evidence type="ECO:0000313" key="3">
    <source>
        <dbReference type="EMBL" id="TXB63006.1"/>
    </source>
</evidence>
<proteinExistence type="predicted"/>
<dbReference type="Pfam" id="PF20033">
    <property type="entry name" value="DUF6438"/>
    <property type="match status" value="1"/>
</dbReference>
<sequence length="158" mass="18299">MFKTIRTALMLSCAFMLFTAQKCSKNKYDYTPETSIEMSKTGCFGQCPVYTFKLSGDGMASYNGRRFVELEGEHSRQYAADTTNAVFKQLVEMDLFQYQNEYTDNVTDLPTTYIVFTHEGRTKKMKLYYGFPEELDQMMTQLQEVAFAKGWDGEMVKE</sequence>
<evidence type="ECO:0000256" key="1">
    <source>
        <dbReference type="SAM" id="SignalP"/>
    </source>
</evidence>
<keyword evidence="1" id="KW-0732">Signal</keyword>
<feature type="domain" description="DUF6438" evidence="2">
    <location>
        <begin position="35"/>
        <end position="145"/>
    </location>
</feature>
<protein>
    <recommendedName>
        <fullName evidence="2">DUF6438 domain-containing protein</fullName>
    </recommendedName>
</protein>
<dbReference type="OrthoDB" id="7172369at2"/>
<organism evidence="3 4">
    <name type="scientific">Phaeodactylibacter luteus</name>
    <dbReference type="NCBI Taxonomy" id="1564516"/>
    <lineage>
        <taxon>Bacteria</taxon>
        <taxon>Pseudomonadati</taxon>
        <taxon>Bacteroidota</taxon>
        <taxon>Saprospiria</taxon>
        <taxon>Saprospirales</taxon>
        <taxon>Haliscomenobacteraceae</taxon>
        <taxon>Phaeodactylibacter</taxon>
    </lineage>
</organism>
<accession>A0A5C6RKY1</accession>
<evidence type="ECO:0000313" key="4">
    <source>
        <dbReference type="Proteomes" id="UP000321580"/>
    </source>
</evidence>
<reference evidence="3 4" key="1">
    <citation type="submission" date="2019-08" db="EMBL/GenBank/DDBJ databases">
        <title>Genome of Phaeodactylibacter luteus.</title>
        <authorList>
            <person name="Bowman J.P."/>
        </authorList>
    </citation>
    <scope>NUCLEOTIDE SEQUENCE [LARGE SCALE GENOMIC DNA]</scope>
    <source>
        <strain evidence="3 4">KCTC 42180</strain>
    </source>
</reference>
<name>A0A5C6RKY1_9BACT</name>
<dbReference type="RefSeq" id="WP_147167561.1">
    <property type="nucleotide sequence ID" value="NZ_VOOR01000020.1"/>
</dbReference>
<feature type="chain" id="PRO_5022712650" description="DUF6438 domain-containing protein" evidence="1">
    <location>
        <begin position="23"/>
        <end position="158"/>
    </location>
</feature>
<dbReference type="EMBL" id="VOOR01000020">
    <property type="protein sequence ID" value="TXB63006.1"/>
    <property type="molecule type" value="Genomic_DNA"/>
</dbReference>
<dbReference type="Proteomes" id="UP000321580">
    <property type="component" value="Unassembled WGS sequence"/>
</dbReference>